<dbReference type="InterPro" id="IPR051916">
    <property type="entry name" value="GPI-anchor_lipid_remodeler"/>
</dbReference>
<dbReference type="InterPro" id="IPR002591">
    <property type="entry name" value="Phosphodiest/P_Trfase"/>
</dbReference>
<reference evidence="3" key="1">
    <citation type="submission" date="2023-03" db="EMBL/GenBank/DDBJ databases">
        <title>Lomoglobus Profundus gen. nov., sp. nov., a novel member of the phylum Verrucomicrobia, isolated from deep-marine sediment of South China Sea.</title>
        <authorList>
            <person name="Ahmad T."/>
            <person name="Ishaq S.E."/>
            <person name="Wang F."/>
        </authorList>
    </citation>
    <scope>NUCLEOTIDE SEQUENCE</scope>
    <source>
        <strain evidence="3">LMO-M01</strain>
    </source>
</reference>
<feature type="region of interest" description="Disordered" evidence="1">
    <location>
        <begin position="332"/>
        <end position="373"/>
    </location>
</feature>
<keyword evidence="3" id="KW-0255">Endonuclease</keyword>
<dbReference type="InterPro" id="IPR036691">
    <property type="entry name" value="Endo/exonu/phosph_ase_sf"/>
</dbReference>
<dbReference type="InterPro" id="IPR017850">
    <property type="entry name" value="Alkaline_phosphatase_core_sf"/>
</dbReference>
<dbReference type="RefSeq" id="WP_330929984.1">
    <property type="nucleotide sequence ID" value="NZ_CP119075.1"/>
</dbReference>
<keyword evidence="3" id="KW-0540">Nuclease</keyword>
<dbReference type="Pfam" id="PF01663">
    <property type="entry name" value="Phosphodiest"/>
    <property type="match status" value="1"/>
</dbReference>
<evidence type="ECO:0000313" key="4">
    <source>
        <dbReference type="Proteomes" id="UP001218638"/>
    </source>
</evidence>
<accession>A0AAF0CMV9</accession>
<dbReference type="InterPro" id="IPR005135">
    <property type="entry name" value="Endo/exonuclease/phosphatase"/>
</dbReference>
<dbReference type="GO" id="GO:0004519">
    <property type="term" value="F:endonuclease activity"/>
    <property type="evidence" value="ECO:0007669"/>
    <property type="project" value="UniProtKB-KW"/>
</dbReference>
<evidence type="ECO:0000313" key="3">
    <source>
        <dbReference type="EMBL" id="WED64698.1"/>
    </source>
</evidence>
<dbReference type="GO" id="GO:0006506">
    <property type="term" value="P:GPI anchor biosynthetic process"/>
    <property type="evidence" value="ECO:0007669"/>
    <property type="project" value="TreeGrafter"/>
</dbReference>
<dbReference type="PANTHER" id="PTHR14859:SF1">
    <property type="entry name" value="PGAP2-INTERACTING PROTEIN"/>
    <property type="match status" value="1"/>
</dbReference>
<dbReference type="Proteomes" id="UP001218638">
    <property type="component" value="Chromosome"/>
</dbReference>
<proteinExistence type="predicted"/>
<dbReference type="KEGG" id="slom:PXH66_20330"/>
<dbReference type="SUPFAM" id="SSF56219">
    <property type="entry name" value="DNase I-like"/>
    <property type="match status" value="1"/>
</dbReference>
<protein>
    <submittedName>
        <fullName evidence="3">Endonuclease/exonuclease/phosphatase family protein</fullName>
    </submittedName>
</protein>
<dbReference type="Pfam" id="PF03372">
    <property type="entry name" value="Exo_endo_phos"/>
    <property type="match status" value="1"/>
</dbReference>
<evidence type="ECO:0000259" key="2">
    <source>
        <dbReference type="Pfam" id="PF03372"/>
    </source>
</evidence>
<feature type="domain" description="Endonuclease/exonuclease/phosphatase" evidence="2">
    <location>
        <begin position="554"/>
        <end position="778"/>
    </location>
</feature>
<dbReference type="SUPFAM" id="SSF53649">
    <property type="entry name" value="Alkaline phosphatase-like"/>
    <property type="match status" value="1"/>
</dbReference>
<dbReference type="GO" id="GO:0016020">
    <property type="term" value="C:membrane"/>
    <property type="evidence" value="ECO:0007669"/>
    <property type="project" value="GOC"/>
</dbReference>
<dbReference type="Gene3D" id="3.40.720.10">
    <property type="entry name" value="Alkaline Phosphatase, subunit A"/>
    <property type="match status" value="1"/>
</dbReference>
<dbReference type="Gene3D" id="3.60.10.10">
    <property type="entry name" value="Endonuclease/exonuclease/phosphatase"/>
    <property type="match status" value="1"/>
</dbReference>
<keyword evidence="3" id="KW-0378">Hydrolase</keyword>
<sequence>MLFRLHARFRHWRRRLSRSEWFVRWFNLEADTGSDHAPGLLMIQIDGLSRQELERALNHQRLPWLRRLLRKQGYRVHDFYSGLPASTPAVQGELHYGVRTAVPTFSFLDRRSGRIDMMMQPSAAKRIEADLAEQAEGLLKGGSSWSNVYTGGADQKESHFCGASIGIGDTLRSTQWRKLLLFALLHVGSILRLLALLPVELVLALVDAGRGIVARRQSWMREIIFVFARVLVCVGLRELITLGTKIDLARGLPIIHVNFLGYDEQSHRRGPSSLFAHWTLKGIDRAIGILHRSARRSRRRDYEVWIFSDHGQIRATPFGRVVDGGLEGVVGRHMPHATGSSSPQKSAAAPSWSSSHAPRWRDRAEGPDDKVTSAFGDEPFALAAMGPVGNIYLAEPLPPERIRHLATNLIADGVPGVLLRRDDGKVDWITSTGEFVLPDHTDQLPHAESRRATIAEDLTRLAHNEHAGDLIALGWDCDGTSYTFADENGSHAGCSPQETHPFLLLPGHVRLPTGPAPFRPADLRRLALTHLGRHDAVTASPPATSSAERLRVVSYNAHACLGLDGRCSPHRIARVLADCDADVIALQELDCGRARSREEDQLQVIADQLGFHATFCPAVSGPQGHYGHGLLTRFPIIESRYGELPGWGRLEPRAALMARLDWHGRPVTVVSTHLGLTRTERLQQVDTLLGDEWLGATAEDEPVLFCGDLNTSPGSIPYRRLASRLHDVQAHCPDHVSQATFPSFLPVRCLDHIFVSPHFNIEDVDVGQGELPRLSSDHLPLIATLALPTDSAAASAPAENTSPAMAQHA</sequence>
<evidence type="ECO:0000256" key="1">
    <source>
        <dbReference type="SAM" id="MobiDB-lite"/>
    </source>
</evidence>
<dbReference type="PANTHER" id="PTHR14859">
    <property type="entry name" value="CALCOFLUOR WHITE HYPERSENSITIVE PROTEIN PRECURSOR"/>
    <property type="match status" value="1"/>
</dbReference>
<dbReference type="EMBL" id="CP119075">
    <property type="protein sequence ID" value="WED64698.1"/>
    <property type="molecule type" value="Genomic_DNA"/>
</dbReference>
<gene>
    <name evidence="3" type="ORF">PXH66_20330</name>
</gene>
<name>A0AAF0CMV9_9BACT</name>
<organism evidence="3 4">
    <name type="scientific">Synoicihabitans lomoniglobus</name>
    <dbReference type="NCBI Taxonomy" id="2909285"/>
    <lineage>
        <taxon>Bacteria</taxon>
        <taxon>Pseudomonadati</taxon>
        <taxon>Verrucomicrobiota</taxon>
        <taxon>Opitutia</taxon>
        <taxon>Opitutales</taxon>
        <taxon>Opitutaceae</taxon>
        <taxon>Synoicihabitans</taxon>
    </lineage>
</organism>
<feature type="compositionally biased region" description="Low complexity" evidence="1">
    <location>
        <begin position="340"/>
        <end position="357"/>
    </location>
</feature>
<dbReference type="AlphaFoldDB" id="A0AAF0CMV9"/>
<keyword evidence="4" id="KW-1185">Reference proteome</keyword>
<feature type="compositionally biased region" description="Basic and acidic residues" evidence="1">
    <location>
        <begin position="359"/>
        <end position="371"/>
    </location>
</feature>